<dbReference type="InterPro" id="IPR050953">
    <property type="entry name" value="N4_N6_ade-DNA_methylase"/>
</dbReference>
<sequence length="984" mass="110521">MDTRTLKEYGASLDKLRHFGIEDANLLPYTALENARQQPDSELAALHGVYEWQENPLIFLIDGDQLADETHFQHIRRMVAMRGDAPYLGIVRPGKLTVHRSGLDEYSPKQSQIEINAPKPLLFSHLINQRPGLAAARQAWISEVVLKLLGKAIRSLATTGLGEKNAISLAGRALFTRFLADRQLLTPPLPCAASDPAHLFDDPRCATATSEWLDKTFNGDFLPLPSKVLEKLTLEACNTLTHIMVRAPDGQLYLDWQEDWAHLDFAHIPVGVLSQAYEQYMRDHLPQKQREDGGYYTPRAIVELMSSGAFHALRREGKAHEARVLDPAAGGGVFLISAFRRLVAERWAHDKKRPDTRILREILYEQITGFDINEEALRFAALGLYLISIELDPEPEPVGKLRFENLRGRVLFKFAGGDPERPLGSLGPEVGNGHVGRYDLVIGNPPWPTGTGLPHWNEVKEVVARIAEGRLPKGTPPPLPNEGLDLPFVWRAMEWARPGGQIAFALHARLLFQQGNRMPEARQAVFSALDVTGVFNGAELRNTKVWPDVEAPFCLLFAKNQTPAPGSGFRFVTPHIEKGLNDAGMLRIDASNAEVITPQQVCKRPEIFKILFRGTALDLEIFKRMASASEKIITLKSYWKSLGLNTGNGYKLLSEKNNIRKSSVHMIKKPDLKADGYLPIKLDVRNLPKFNKPELFAPRNPDIYKSPLLIVKESPPVALGRVRVTVAEEDTVFSQSFHGYSATGFEQALLLTRYCALLISSKPALWYVLMNSGRFGYEREVIEKFIIDRMPIIPLKELTPPLYTRVESLFNALVQSDSEENWAKVDVWAAELFGLNQRDLQVISDTLEYNLPFSANKKAAQASVTGEKSTEFCKNLEVELAPWAERAKTTITIKPEKKLPSTSPWKLLRLDTGRASAQPSDDWLEILRTADELGTTEVILPDENGLWLARLNQARYWSQSQARLLARRIVWEHIDVLFGRSKVA</sequence>
<accession>A0A450TZY9</accession>
<protein>
    <recommendedName>
        <fullName evidence="2">site-specific DNA-methyltransferase (adenine-specific)</fullName>
        <ecNumber evidence="2">2.1.1.72</ecNumber>
    </recommendedName>
</protein>
<dbReference type="PANTHER" id="PTHR33841:SF5">
    <property type="entry name" value="DNA METHYLASE (MODIFICATION METHYLASE) (METHYLTRANSFERASE)-RELATED"/>
    <property type="match status" value="1"/>
</dbReference>
<dbReference type="InterPro" id="IPR003356">
    <property type="entry name" value="DNA_methylase_A-5"/>
</dbReference>
<dbReference type="GO" id="GO:0032259">
    <property type="term" value="P:methylation"/>
    <property type="evidence" value="ECO:0007669"/>
    <property type="project" value="UniProtKB-KW"/>
</dbReference>
<dbReference type="GO" id="GO:0008170">
    <property type="term" value="F:N-methyltransferase activity"/>
    <property type="evidence" value="ECO:0007669"/>
    <property type="project" value="InterPro"/>
</dbReference>
<comment type="catalytic activity">
    <reaction evidence="7">
        <text>a 2'-deoxyadenosine in DNA + S-adenosyl-L-methionine = an N(6)-methyl-2'-deoxyadenosine in DNA + S-adenosyl-L-homocysteine + H(+)</text>
        <dbReference type="Rhea" id="RHEA:15197"/>
        <dbReference type="Rhea" id="RHEA-COMP:12418"/>
        <dbReference type="Rhea" id="RHEA-COMP:12419"/>
        <dbReference type="ChEBI" id="CHEBI:15378"/>
        <dbReference type="ChEBI" id="CHEBI:57856"/>
        <dbReference type="ChEBI" id="CHEBI:59789"/>
        <dbReference type="ChEBI" id="CHEBI:90615"/>
        <dbReference type="ChEBI" id="CHEBI:90616"/>
        <dbReference type="EC" id="2.1.1.72"/>
    </reaction>
</comment>
<keyword evidence="5" id="KW-0949">S-adenosyl-L-methionine</keyword>
<comment type="similarity">
    <text evidence="1">Belongs to the N(4)/N(6)-methyltransferase family.</text>
</comment>
<dbReference type="PROSITE" id="PS00092">
    <property type="entry name" value="N6_MTASE"/>
    <property type="match status" value="1"/>
</dbReference>
<dbReference type="SUPFAM" id="SSF53335">
    <property type="entry name" value="S-adenosyl-L-methionine-dependent methyltransferases"/>
    <property type="match status" value="1"/>
</dbReference>
<evidence type="ECO:0000256" key="7">
    <source>
        <dbReference type="ARBA" id="ARBA00047942"/>
    </source>
</evidence>
<organism evidence="9">
    <name type="scientific">Candidatus Kentrum sp. FW</name>
    <dbReference type="NCBI Taxonomy" id="2126338"/>
    <lineage>
        <taxon>Bacteria</taxon>
        <taxon>Pseudomonadati</taxon>
        <taxon>Pseudomonadota</taxon>
        <taxon>Gammaproteobacteria</taxon>
        <taxon>Candidatus Kentrum</taxon>
    </lineage>
</organism>
<dbReference type="GO" id="GO:0003677">
    <property type="term" value="F:DNA binding"/>
    <property type="evidence" value="ECO:0007669"/>
    <property type="project" value="InterPro"/>
</dbReference>
<dbReference type="EMBL" id="CAADFE010000080">
    <property type="protein sequence ID" value="VFJ75545.1"/>
    <property type="molecule type" value="Genomic_DNA"/>
</dbReference>
<evidence type="ECO:0000259" key="8">
    <source>
        <dbReference type="Pfam" id="PF02384"/>
    </source>
</evidence>
<dbReference type="GO" id="GO:0009307">
    <property type="term" value="P:DNA restriction-modification system"/>
    <property type="evidence" value="ECO:0007669"/>
    <property type="project" value="UniProtKB-KW"/>
</dbReference>
<evidence type="ECO:0000256" key="1">
    <source>
        <dbReference type="ARBA" id="ARBA00006594"/>
    </source>
</evidence>
<evidence type="ECO:0000256" key="5">
    <source>
        <dbReference type="ARBA" id="ARBA00022691"/>
    </source>
</evidence>
<keyword evidence="3 9" id="KW-0489">Methyltransferase</keyword>
<dbReference type="EC" id="2.1.1.72" evidence="2"/>
<reference evidence="9" key="1">
    <citation type="submission" date="2019-02" db="EMBL/GenBank/DDBJ databases">
        <authorList>
            <person name="Gruber-Vodicka R. H."/>
            <person name="Seah K. B. B."/>
        </authorList>
    </citation>
    <scope>NUCLEOTIDE SEQUENCE</scope>
    <source>
        <strain evidence="9">BECK_BZ131</strain>
    </source>
</reference>
<dbReference type="PANTHER" id="PTHR33841">
    <property type="entry name" value="DNA METHYLTRANSFERASE YEEA-RELATED"/>
    <property type="match status" value="1"/>
</dbReference>
<keyword evidence="6" id="KW-0680">Restriction system</keyword>
<name>A0A450TZY9_9GAMM</name>
<dbReference type="GO" id="GO:0009007">
    <property type="term" value="F:site-specific DNA-methyltransferase (adenine-specific) activity"/>
    <property type="evidence" value="ECO:0007669"/>
    <property type="project" value="UniProtKB-EC"/>
</dbReference>
<keyword evidence="4" id="KW-0808">Transferase</keyword>
<dbReference type="Pfam" id="PF02384">
    <property type="entry name" value="N6_Mtase"/>
    <property type="match status" value="1"/>
</dbReference>
<evidence type="ECO:0000313" key="9">
    <source>
        <dbReference type="EMBL" id="VFJ75545.1"/>
    </source>
</evidence>
<proteinExistence type="inferred from homology"/>
<evidence type="ECO:0000256" key="4">
    <source>
        <dbReference type="ARBA" id="ARBA00022679"/>
    </source>
</evidence>
<evidence type="ECO:0000256" key="2">
    <source>
        <dbReference type="ARBA" id="ARBA00011900"/>
    </source>
</evidence>
<dbReference type="Gene3D" id="3.40.50.150">
    <property type="entry name" value="Vaccinia Virus protein VP39"/>
    <property type="match status" value="1"/>
</dbReference>
<dbReference type="InterPro" id="IPR002052">
    <property type="entry name" value="DNA_methylase_N6_adenine_CS"/>
</dbReference>
<feature type="domain" description="DNA methylase adenine-specific" evidence="8">
    <location>
        <begin position="272"/>
        <end position="561"/>
    </location>
</feature>
<dbReference type="InterPro" id="IPR029063">
    <property type="entry name" value="SAM-dependent_MTases_sf"/>
</dbReference>
<dbReference type="PRINTS" id="PR00507">
    <property type="entry name" value="N12N6MTFRASE"/>
</dbReference>
<dbReference type="AlphaFoldDB" id="A0A450TZY9"/>
<evidence type="ECO:0000256" key="3">
    <source>
        <dbReference type="ARBA" id="ARBA00022603"/>
    </source>
</evidence>
<gene>
    <name evidence="9" type="ORF">BECKFW1821C_GA0114237_10803</name>
</gene>
<evidence type="ECO:0000256" key="6">
    <source>
        <dbReference type="ARBA" id="ARBA00022747"/>
    </source>
</evidence>